<evidence type="ECO:0000313" key="2">
    <source>
        <dbReference type="EMBL" id="QEI09518.1"/>
    </source>
</evidence>
<dbReference type="OrthoDB" id="369216at2"/>
<dbReference type="AlphaFoldDB" id="A0A5C0B459"/>
<reference evidence="2 3" key="1">
    <citation type="submission" date="2019-08" db="EMBL/GenBank/DDBJ databases">
        <title>Amphibian skin-associated Pigmentiphaga: genome sequence and occurrence across geography and hosts.</title>
        <authorList>
            <person name="Bletz M.C."/>
            <person name="Bunk B."/>
            <person name="Sproeer C."/>
            <person name="Biwer P."/>
            <person name="Reiter S."/>
            <person name="Rabemananjara F.C.E."/>
            <person name="Schulz S."/>
            <person name="Overmann J."/>
            <person name="Vences M."/>
        </authorList>
    </citation>
    <scope>NUCLEOTIDE SEQUENCE [LARGE SCALE GENOMIC DNA]</scope>
    <source>
        <strain evidence="2 3">Mada1488</strain>
    </source>
</reference>
<feature type="domain" description="GSCFA" evidence="1">
    <location>
        <begin position="40"/>
        <end position="310"/>
    </location>
</feature>
<organism evidence="2 3">
    <name type="scientific">Pigmentiphaga aceris</name>
    <dbReference type="NCBI Taxonomy" id="1940612"/>
    <lineage>
        <taxon>Bacteria</taxon>
        <taxon>Pseudomonadati</taxon>
        <taxon>Pseudomonadota</taxon>
        <taxon>Betaproteobacteria</taxon>
        <taxon>Burkholderiales</taxon>
        <taxon>Alcaligenaceae</taxon>
        <taxon>Pigmentiphaga</taxon>
    </lineage>
</organism>
<gene>
    <name evidence="2" type="ORF">FXN63_23075</name>
</gene>
<protein>
    <submittedName>
        <fullName evidence="2">GSCFA domain-containing protein</fullName>
    </submittedName>
</protein>
<dbReference type="KEGG" id="pacr:FXN63_23075"/>
<dbReference type="Proteomes" id="UP000325161">
    <property type="component" value="Chromosome"/>
</dbReference>
<accession>A0A5C0B459</accession>
<keyword evidence="3" id="KW-1185">Reference proteome</keyword>
<dbReference type="InterPro" id="IPR014982">
    <property type="entry name" value="GSCFA"/>
</dbReference>
<evidence type="ECO:0000313" key="3">
    <source>
        <dbReference type="Proteomes" id="UP000325161"/>
    </source>
</evidence>
<sequence>MHNPYRALPARQFWTPSVAMPARGMVDPVSRSRRILPHERIVSFGSCFAQHISQHLVARGLNYHMTESAPPGMDAALATARQYGLFSARYGNVYTPAQAEQLFDRAFGHFAPNDDPYWEKDGRWYDAFRPTVEPGGFADVATLLTDQKRHLTAVRALFEQADFFVFTLGLTEAWRNRRDGAVYPVAPGVVAGSFDSARHEFVNFSIDEVRASLFALIEKTRALNPRACFILTVSPVPLIATYEARSVLSATAYSKAVLRVAADEAERRYDEVYYFPAYEIVTSPAAGDRYWAPDLRSVRPEGVAHVMRAFDRHFVDAPAALPATRRPADVGCDDAATRPVCDEEVIVASLKRHED</sequence>
<dbReference type="EMBL" id="CP043046">
    <property type="protein sequence ID" value="QEI09518.1"/>
    <property type="molecule type" value="Genomic_DNA"/>
</dbReference>
<proteinExistence type="predicted"/>
<name>A0A5C0B459_9BURK</name>
<dbReference type="Pfam" id="PF08885">
    <property type="entry name" value="GSCFA"/>
    <property type="match status" value="1"/>
</dbReference>
<evidence type="ECO:0000259" key="1">
    <source>
        <dbReference type="Pfam" id="PF08885"/>
    </source>
</evidence>